<dbReference type="AlphaFoldDB" id="A0A9X1SKN8"/>
<evidence type="ECO:0000313" key="2">
    <source>
        <dbReference type="EMBL" id="MCD1125449.1"/>
    </source>
</evidence>
<evidence type="ECO:0000259" key="1">
    <source>
        <dbReference type="Pfam" id="PF15977"/>
    </source>
</evidence>
<dbReference type="InterPro" id="IPR014710">
    <property type="entry name" value="RmlC-like_jellyroll"/>
</dbReference>
<reference evidence="2" key="1">
    <citation type="submission" date="2021-11" db="EMBL/GenBank/DDBJ databases">
        <title>Jinshanibacter sp. isolated from one year old Eriocheir sinensis.</title>
        <authorList>
            <person name="Li J.-Y."/>
            <person name="He W."/>
            <person name="Gao T.-H."/>
        </authorList>
    </citation>
    <scope>NUCLEOTIDE SEQUENCE</scope>
    <source>
        <strain evidence="2">LJY008</strain>
    </source>
</reference>
<dbReference type="Gene3D" id="2.60.120.10">
    <property type="entry name" value="Jelly Rolls"/>
    <property type="match status" value="1"/>
</dbReference>
<dbReference type="InterPro" id="IPR041687">
    <property type="entry name" value="HTH_46"/>
</dbReference>
<dbReference type="EMBL" id="JAJNAG010000007">
    <property type="protein sequence ID" value="MCD1125449.1"/>
    <property type="molecule type" value="Genomic_DNA"/>
</dbReference>
<sequence length="205" mass="23356">MADQFPDYKIHLQRLMDAFTRSDKIKAIAVPKGNSYLTTDEVCCIQKGVFSVYMNQGERLLAYYEGQAIIGLTNFYSEPVQFYIKPGKTCTISTLPTEEARKIIKEKDLYQSIGYVLANNTTAFFHMYEKVISPNNYTFIRLLIMDLNRASDAIKDSITVAAYIIKRSGLSRSYVMMVLSELRKGGYITMDDGKLISITSLPERF</sequence>
<organism evidence="2 3">
    <name type="scientific">Limnobaculum eriocheiris</name>
    <dbReference type="NCBI Taxonomy" id="2897391"/>
    <lineage>
        <taxon>Bacteria</taxon>
        <taxon>Pseudomonadati</taxon>
        <taxon>Pseudomonadota</taxon>
        <taxon>Gammaproteobacteria</taxon>
        <taxon>Enterobacterales</taxon>
        <taxon>Budviciaceae</taxon>
        <taxon>Limnobaculum</taxon>
    </lineage>
</organism>
<evidence type="ECO:0000313" key="3">
    <source>
        <dbReference type="Proteomes" id="UP001139171"/>
    </source>
</evidence>
<keyword evidence="3" id="KW-1185">Reference proteome</keyword>
<dbReference type="Proteomes" id="UP001139171">
    <property type="component" value="Unassembled WGS sequence"/>
</dbReference>
<dbReference type="RefSeq" id="WP_230608398.1">
    <property type="nucleotide sequence ID" value="NZ_JAJNAG010000007.1"/>
</dbReference>
<accession>A0A9X1SKN8</accession>
<protein>
    <submittedName>
        <fullName evidence="2">Helix-turn-helix domain-containing protein</fullName>
    </submittedName>
</protein>
<feature type="domain" description="IprA winged helix-turn-helix" evidence="1">
    <location>
        <begin position="137"/>
        <end position="202"/>
    </location>
</feature>
<proteinExistence type="predicted"/>
<dbReference type="Pfam" id="PF15977">
    <property type="entry name" value="HTH_46"/>
    <property type="match status" value="1"/>
</dbReference>
<name>A0A9X1SKN8_9GAMM</name>
<gene>
    <name evidence="2" type="ORF">LPW36_05365</name>
</gene>
<comment type="caution">
    <text evidence="2">The sequence shown here is derived from an EMBL/GenBank/DDBJ whole genome shotgun (WGS) entry which is preliminary data.</text>
</comment>